<name>A0A2A2TNJ1_9CYAN</name>
<dbReference type="EMBL" id="NTFS01000025">
    <property type="protein sequence ID" value="PAX60023.1"/>
    <property type="molecule type" value="Genomic_DNA"/>
</dbReference>
<organism evidence="1 2">
    <name type="scientific">Brunnivagina elsteri CCALA 953</name>
    <dbReference type="NCBI Taxonomy" id="987040"/>
    <lineage>
        <taxon>Bacteria</taxon>
        <taxon>Bacillati</taxon>
        <taxon>Cyanobacteriota</taxon>
        <taxon>Cyanophyceae</taxon>
        <taxon>Nostocales</taxon>
        <taxon>Calotrichaceae</taxon>
        <taxon>Brunnivagina</taxon>
    </lineage>
</organism>
<dbReference type="Proteomes" id="UP000218238">
    <property type="component" value="Unassembled WGS sequence"/>
</dbReference>
<dbReference type="RefSeq" id="WP_095720446.1">
    <property type="nucleotide sequence ID" value="NZ_NTFS01000025.1"/>
</dbReference>
<dbReference type="AlphaFoldDB" id="A0A2A2TNJ1"/>
<gene>
    <name evidence="1" type="ORF">CK510_03905</name>
</gene>
<proteinExistence type="predicted"/>
<evidence type="ECO:0000313" key="1">
    <source>
        <dbReference type="EMBL" id="PAX60023.1"/>
    </source>
</evidence>
<comment type="caution">
    <text evidence="1">The sequence shown here is derived from an EMBL/GenBank/DDBJ whole genome shotgun (WGS) entry which is preliminary data.</text>
</comment>
<sequence>MRFWEKLGKVGKSWEKLGKVGKSWEKLGKVGSQTTLFGFAIHTNSSSHSVILWQTCPEEFYILDFEFWILDFGLWD</sequence>
<keyword evidence="2" id="KW-1185">Reference proteome</keyword>
<evidence type="ECO:0000313" key="2">
    <source>
        <dbReference type="Proteomes" id="UP000218238"/>
    </source>
</evidence>
<accession>A0A2A2TNJ1</accession>
<protein>
    <submittedName>
        <fullName evidence="1">Uncharacterized protein</fullName>
    </submittedName>
</protein>
<reference evidence="1 2" key="1">
    <citation type="submission" date="2017-08" db="EMBL/GenBank/DDBJ databases">
        <title>Draft genome sequence of filamentous cyanobacterium Calothrix elsteri CCALA 953.</title>
        <authorList>
            <person name="Gagunashvili A.N."/>
            <person name="Elster J."/>
            <person name="Andresson O.S."/>
        </authorList>
    </citation>
    <scope>NUCLEOTIDE SEQUENCE [LARGE SCALE GENOMIC DNA]</scope>
    <source>
        <strain evidence="1 2">CCALA 953</strain>
    </source>
</reference>